<dbReference type="PANTHER" id="PTHR43289">
    <property type="entry name" value="MITOGEN-ACTIVATED PROTEIN KINASE KINASE KINASE 20-RELATED"/>
    <property type="match status" value="1"/>
</dbReference>
<keyword evidence="2 5" id="KW-0547">Nucleotide-binding</keyword>
<dbReference type="Gene3D" id="3.30.200.20">
    <property type="entry name" value="Phosphorylase Kinase, domain 1"/>
    <property type="match status" value="1"/>
</dbReference>
<evidence type="ECO:0000256" key="3">
    <source>
        <dbReference type="ARBA" id="ARBA00022777"/>
    </source>
</evidence>
<feature type="binding site" evidence="5">
    <location>
        <position position="39"/>
    </location>
    <ligand>
        <name>ATP</name>
        <dbReference type="ChEBI" id="CHEBI:30616"/>
    </ligand>
</feature>
<dbReference type="Gene3D" id="1.10.510.10">
    <property type="entry name" value="Transferase(Phosphotransferase) domain 1"/>
    <property type="match status" value="1"/>
</dbReference>
<dbReference type="EMBL" id="CP089984">
    <property type="protein sequence ID" value="WXB19135.1"/>
    <property type="molecule type" value="Genomic_DNA"/>
</dbReference>
<reference evidence="9 10" key="1">
    <citation type="submission" date="2021-12" db="EMBL/GenBank/DDBJ databases">
        <title>Discovery of the Pendulisporaceae a myxobacterial family with distinct sporulation behavior and unique specialized metabolism.</title>
        <authorList>
            <person name="Garcia R."/>
            <person name="Popoff A."/>
            <person name="Bader C.D."/>
            <person name="Loehr J."/>
            <person name="Walesch S."/>
            <person name="Walt C."/>
            <person name="Boldt J."/>
            <person name="Bunk B."/>
            <person name="Haeckl F.J.F.P.J."/>
            <person name="Gunesch A.P."/>
            <person name="Birkelbach J."/>
            <person name="Nuebel U."/>
            <person name="Pietschmann T."/>
            <person name="Bach T."/>
            <person name="Mueller R."/>
        </authorList>
    </citation>
    <scope>NUCLEOTIDE SEQUENCE [LARGE SCALE GENOMIC DNA]</scope>
    <source>
        <strain evidence="9 10">MSr11954</strain>
    </source>
</reference>
<evidence type="ECO:0000256" key="5">
    <source>
        <dbReference type="PROSITE-ProRule" id="PRU10141"/>
    </source>
</evidence>
<keyword evidence="1" id="KW-0808">Transferase</keyword>
<feature type="region of interest" description="Disordered" evidence="6">
    <location>
        <begin position="477"/>
        <end position="569"/>
    </location>
</feature>
<dbReference type="RefSeq" id="WP_394828759.1">
    <property type="nucleotide sequence ID" value="NZ_CP089984.1"/>
</dbReference>
<keyword evidence="3 9" id="KW-0418">Kinase</keyword>
<feature type="compositionally biased region" description="Pro residues" evidence="6">
    <location>
        <begin position="531"/>
        <end position="544"/>
    </location>
</feature>
<keyword evidence="4 5" id="KW-0067">ATP-binding</keyword>
<gene>
    <name evidence="9" type="ORF">LZC94_18085</name>
</gene>
<evidence type="ECO:0000313" key="9">
    <source>
        <dbReference type="EMBL" id="WXB19135.1"/>
    </source>
</evidence>
<sequence>MLGTIIGEKYRLERSIGTGGMGEVFEARHLVTGRAVAVKLLYRQLPAREAAASDRFRHEAYAAGSLDAEHIVQVFDAGTDRDTRRRYLVMQLLHGESLHEVIKRLGPLPCDLAMRIVGQAALGLAKAHAAGVIHRDVKPANVFLSVEADEIVVKVLDFGIAKVKELDGEADPAADPDAEPIVGSPHYMSPEQAQGLPTLDHRSDLFSLGAVLYKLLSGQTSHPSADTLVRLMYAICSEPARPVNEVAPWVPAEMAAIVARAMALAPARRFHSAGEMAHAIASLVGDLRIVPGDLVPLSPEVRAARAPLAPGSGRRLNLLNTDDAVSLSLRGWGPGSGSSSDVAARLRPKKGALGTAFLGAFATALALVAITGVWRSRTRAALEGADQAAAQAQTAMEAVKAPAKVDDTTTARTVWVRVQPPTADGVTVDGRRVNVTTSGYVDVVGELGSQHEVTLRVGGRTKSTPVVVTKEGAFPDTVALSDTSSGASDPSAAGSGKSKRRTKRPAAPEALNRGALERSAADLAAAELAAPPEPTPVPMLPFVPPSAGDAPSDALPPLQHTFEKKPFED</sequence>
<organism evidence="9 10">
    <name type="scientific">Pendulispora albinea</name>
    <dbReference type="NCBI Taxonomy" id="2741071"/>
    <lineage>
        <taxon>Bacteria</taxon>
        <taxon>Pseudomonadati</taxon>
        <taxon>Myxococcota</taxon>
        <taxon>Myxococcia</taxon>
        <taxon>Myxococcales</taxon>
        <taxon>Sorangiineae</taxon>
        <taxon>Pendulisporaceae</taxon>
        <taxon>Pendulispora</taxon>
    </lineage>
</organism>
<evidence type="ECO:0000259" key="8">
    <source>
        <dbReference type="PROSITE" id="PS50011"/>
    </source>
</evidence>
<dbReference type="SUPFAM" id="SSF56112">
    <property type="entry name" value="Protein kinase-like (PK-like)"/>
    <property type="match status" value="1"/>
</dbReference>
<dbReference type="PROSITE" id="PS00108">
    <property type="entry name" value="PROTEIN_KINASE_ST"/>
    <property type="match status" value="1"/>
</dbReference>
<dbReference type="Proteomes" id="UP001370348">
    <property type="component" value="Chromosome"/>
</dbReference>
<dbReference type="InterPro" id="IPR008271">
    <property type="entry name" value="Ser/Thr_kinase_AS"/>
</dbReference>
<dbReference type="Pfam" id="PF00069">
    <property type="entry name" value="Pkinase"/>
    <property type="match status" value="1"/>
</dbReference>
<proteinExistence type="predicted"/>
<keyword evidence="7" id="KW-0472">Membrane</keyword>
<dbReference type="PROSITE" id="PS50011">
    <property type="entry name" value="PROTEIN_KINASE_DOM"/>
    <property type="match status" value="1"/>
</dbReference>
<dbReference type="InterPro" id="IPR011009">
    <property type="entry name" value="Kinase-like_dom_sf"/>
</dbReference>
<evidence type="ECO:0000256" key="6">
    <source>
        <dbReference type="SAM" id="MobiDB-lite"/>
    </source>
</evidence>
<accession>A0ABZ2M9G6</accession>
<evidence type="ECO:0000313" key="10">
    <source>
        <dbReference type="Proteomes" id="UP001370348"/>
    </source>
</evidence>
<dbReference type="InterPro" id="IPR017441">
    <property type="entry name" value="Protein_kinase_ATP_BS"/>
</dbReference>
<feature type="compositionally biased region" description="Low complexity" evidence="6">
    <location>
        <begin position="481"/>
        <end position="496"/>
    </location>
</feature>
<keyword evidence="10" id="KW-1185">Reference proteome</keyword>
<dbReference type="CDD" id="cd14014">
    <property type="entry name" value="STKc_PknB_like"/>
    <property type="match status" value="1"/>
</dbReference>
<dbReference type="InterPro" id="IPR000719">
    <property type="entry name" value="Prot_kinase_dom"/>
</dbReference>
<evidence type="ECO:0000256" key="7">
    <source>
        <dbReference type="SAM" id="Phobius"/>
    </source>
</evidence>
<keyword evidence="7" id="KW-1133">Transmembrane helix</keyword>
<dbReference type="PROSITE" id="PS00107">
    <property type="entry name" value="PROTEIN_KINASE_ATP"/>
    <property type="match status" value="1"/>
</dbReference>
<dbReference type="PANTHER" id="PTHR43289:SF6">
    <property type="entry name" value="SERINE_THREONINE-PROTEIN KINASE NEKL-3"/>
    <property type="match status" value="1"/>
</dbReference>
<feature type="domain" description="Protein kinase" evidence="8">
    <location>
        <begin position="10"/>
        <end position="281"/>
    </location>
</feature>
<evidence type="ECO:0000256" key="1">
    <source>
        <dbReference type="ARBA" id="ARBA00022679"/>
    </source>
</evidence>
<keyword evidence="9" id="KW-0723">Serine/threonine-protein kinase</keyword>
<evidence type="ECO:0000256" key="4">
    <source>
        <dbReference type="ARBA" id="ARBA00022840"/>
    </source>
</evidence>
<feature type="compositionally biased region" description="Low complexity" evidence="6">
    <location>
        <begin position="521"/>
        <end position="530"/>
    </location>
</feature>
<feature type="transmembrane region" description="Helical" evidence="7">
    <location>
        <begin position="352"/>
        <end position="374"/>
    </location>
</feature>
<dbReference type="SMART" id="SM00220">
    <property type="entry name" value="S_TKc"/>
    <property type="match status" value="1"/>
</dbReference>
<keyword evidence="7" id="KW-0812">Transmembrane</keyword>
<dbReference type="GO" id="GO:0004674">
    <property type="term" value="F:protein serine/threonine kinase activity"/>
    <property type="evidence" value="ECO:0007669"/>
    <property type="project" value="UniProtKB-KW"/>
</dbReference>
<evidence type="ECO:0000256" key="2">
    <source>
        <dbReference type="ARBA" id="ARBA00022741"/>
    </source>
</evidence>
<protein>
    <submittedName>
        <fullName evidence="9">Serine/threonine protein kinase</fullName>
    </submittedName>
</protein>
<name>A0ABZ2M9G6_9BACT</name>